<proteinExistence type="predicted"/>
<protein>
    <submittedName>
        <fullName evidence="1">Uncharacterized protein</fullName>
    </submittedName>
</protein>
<reference evidence="1" key="1">
    <citation type="submission" date="2015-04" db="UniProtKB">
        <authorList>
            <consortium name="EnsemblPlants"/>
        </authorList>
    </citation>
    <scope>IDENTIFICATION</scope>
    <source>
        <strain evidence="1">SL10</strain>
    </source>
</reference>
<evidence type="ECO:0000313" key="1">
    <source>
        <dbReference type="EnsemblPlants" id="ONIVA07G13430.1"/>
    </source>
</evidence>
<evidence type="ECO:0000313" key="2">
    <source>
        <dbReference type="Proteomes" id="UP000006591"/>
    </source>
</evidence>
<name>A0A0E0I108_ORYNI</name>
<accession>A0A0E0I108</accession>
<dbReference type="Proteomes" id="UP000006591">
    <property type="component" value="Chromosome 7"/>
</dbReference>
<sequence length="92" mass="10364">MAVRLAFARSKGCSLERKESATAAFSRSWRRRRQSPSPVDEYWEILRYFGEDLEGKLVARRLVLAWSRSTALGACTGAPVGIAAFPSLQWMK</sequence>
<reference evidence="1" key="2">
    <citation type="submission" date="2018-04" db="EMBL/GenBank/DDBJ databases">
        <title>OnivRS2 (Oryza nivara Reference Sequence Version 2).</title>
        <authorList>
            <person name="Zhang J."/>
            <person name="Kudrna D."/>
            <person name="Lee S."/>
            <person name="Talag J."/>
            <person name="Rajasekar S."/>
            <person name="Welchert J."/>
            <person name="Hsing Y.-I."/>
            <person name="Wing R.A."/>
        </authorList>
    </citation>
    <scope>NUCLEOTIDE SEQUENCE [LARGE SCALE GENOMIC DNA]</scope>
    <source>
        <strain evidence="1">SL10</strain>
    </source>
</reference>
<dbReference type="EnsemblPlants" id="ONIVA07G13430.1">
    <property type="protein sequence ID" value="ONIVA07G13430.1"/>
    <property type="gene ID" value="ONIVA07G13430"/>
</dbReference>
<dbReference type="OMA" id="PVDEYWE"/>
<dbReference type="Gramene" id="ONIVA07G13430.1">
    <property type="protein sequence ID" value="ONIVA07G13430.1"/>
    <property type="gene ID" value="ONIVA07G13430"/>
</dbReference>
<keyword evidence="2" id="KW-1185">Reference proteome</keyword>
<organism evidence="1">
    <name type="scientific">Oryza nivara</name>
    <name type="common">Indian wild rice</name>
    <name type="synonym">Oryza sativa f. spontanea</name>
    <dbReference type="NCBI Taxonomy" id="4536"/>
    <lineage>
        <taxon>Eukaryota</taxon>
        <taxon>Viridiplantae</taxon>
        <taxon>Streptophyta</taxon>
        <taxon>Embryophyta</taxon>
        <taxon>Tracheophyta</taxon>
        <taxon>Spermatophyta</taxon>
        <taxon>Magnoliopsida</taxon>
        <taxon>Liliopsida</taxon>
        <taxon>Poales</taxon>
        <taxon>Poaceae</taxon>
        <taxon>BOP clade</taxon>
        <taxon>Oryzoideae</taxon>
        <taxon>Oryzeae</taxon>
        <taxon>Oryzinae</taxon>
        <taxon>Oryza</taxon>
    </lineage>
</organism>
<dbReference type="HOGENOM" id="CLU_2417139_0_0_1"/>
<dbReference type="AlphaFoldDB" id="A0A0E0I108"/>